<accession>A0A7G9RMN3</accession>
<dbReference type="NCBIfam" id="TIGR01730">
    <property type="entry name" value="RND_mfp"/>
    <property type="match status" value="1"/>
</dbReference>
<keyword evidence="4" id="KW-0170">Cobalt</keyword>
<dbReference type="GO" id="GO:0030313">
    <property type="term" value="C:cell envelope"/>
    <property type="evidence" value="ECO:0007669"/>
    <property type="project" value="TreeGrafter"/>
</dbReference>
<sequence length="397" mass="41094">MSENKARRAGYAAANVAVNVAVNAAVVAMLVTSAGWLLTGCNASTASPAEAAQQAPGKPAAEAQDRGMVRLEPASVKMLAIDTVAPANGARLAWAPAQVAFVEDKTAAVSLPVAARVVSVSAHVGDAVKAGDVLATLVSPDALRTRHELAAARGARDVAAVEVRRQQTMSDTGVGTDVDLRAAQARLRESAQELSRASGTVALLGSGDGDRILLRAPRAGVIAERKAQVGASMEAGSALFTIGDQGAMNVVAQVFESDLQGIDVGSPVQVEVQQLPRPLSGKVRHLGATLDKDSRRASVVVDLDQQNPALRAGMQVRVGVQMSATRDLMIPVTAVLIKDESRSVVFVQRSDTEFEARTVQLGRPAHGMVPVMGGLQPGEKIVVKGGLLLDGAANQLL</sequence>
<dbReference type="Gene3D" id="2.40.30.170">
    <property type="match status" value="1"/>
</dbReference>
<dbReference type="Gene3D" id="2.40.420.20">
    <property type="match status" value="1"/>
</dbReference>
<gene>
    <name evidence="11" type="ORF">H9K76_20550</name>
</gene>
<dbReference type="FunFam" id="2.40.30.170:FF:000010">
    <property type="entry name" value="Efflux RND transporter periplasmic adaptor subunit"/>
    <property type="match status" value="1"/>
</dbReference>
<dbReference type="PANTHER" id="PTHR30097">
    <property type="entry name" value="CATION EFFLUX SYSTEM PROTEIN CUSB"/>
    <property type="match status" value="1"/>
</dbReference>
<dbReference type="AlphaFoldDB" id="A0A7G9RMN3"/>
<evidence type="ECO:0000256" key="1">
    <source>
        <dbReference type="ARBA" id="ARBA00009477"/>
    </source>
</evidence>
<evidence type="ECO:0000313" key="12">
    <source>
        <dbReference type="Proteomes" id="UP000515811"/>
    </source>
</evidence>
<evidence type="ECO:0000256" key="3">
    <source>
        <dbReference type="ARBA" id="ARBA00022833"/>
    </source>
</evidence>
<keyword evidence="2" id="KW-0813">Transport</keyword>
<dbReference type="KEGG" id="drg:H9K76_20550"/>
<evidence type="ECO:0000259" key="9">
    <source>
        <dbReference type="Pfam" id="PF25954"/>
    </source>
</evidence>
<dbReference type="InterPro" id="IPR058792">
    <property type="entry name" value="Beta-barrel_RND_2"/>
</dbReference>
<evidence type="ECO:0000259" key="8">
    <source>
        <dbReference type="Pfam" id="PF25919"/>
    </source>
</evidence>
<feature type="domain" description="CusB-like barrel-sandwich hybrid" evidence="8">
    <location>
        <begin position="123"/>
        <end position="242"/>
    </location>
</feature>
<dbReference type="GO" id="GO:0060003">
    <property type="term" value="P:copper ion export"/>
    <property type="evidence" value="ECO:0007669"/>
    <property type="project" value="TreeGrafter"/>
</dbReference>
<evidence type="ECO:0000256" key="4">
    <source>
        <dbReference type="ARBA" id="ARBA00023285"/>
    </source>
</evidence>
<dbReference type="SUPFAM" id="SSF111369">
    <property type="entry name" value="HlyD-like secretion proteins"/>
    <property type="match status" value="1"/>
</dbReference>
<dbReference type="EMBL" id="CP060714">
    <property type="protein sequence ID" value="QNN56858.1"/>
    <property type="molecule type" value="Genomic_DNA"/>
</dbReference>
<keyword evidence="3" id="KW-0862">Zinc</keyword>
<dbReference type="InterPro" id="IPR051909">
    <property type="entry name" value="MFP_Cation_Efflux"/>
</dbReference>
<reference evidence="11 12" key="1">
    <citation type="submission" date="2020-08" db="EMBL/GenBank/DDBJ databases">
        <title>Genome sequence of Diaphorobacter ruginosibacter DSM 27467T.</title>
        <authorList>
            <person name="Hyun D.-W."/>
            <person name="Bae J.-W."/>
        </authorList>
    </citation>
    <scope>NUCLEOTIDE SEQUENCE [LARGE SCALE GENOMIC DNA]</scope>
    <source>
        <strain evidence="11 12">DSM 27467</strain>
    </source>
</reference>
<comment type="function">
    <text evidence="6">CzcA and CzcB together would act in zinc efflux nearly as effectively as the complete czc efflux system (CzcABC). The CzcB protein is thought to funnel zinc cations to the CzcA transport protein.</text>
</comment>
<keyword evidence="7" id="KW-0812">Transmembrane</keyword>
<dbReference type="Gene3D" id="2.40.50.100">
    <property type="match status" value="1"/>
</dbReference>
<evidence type="ECO:0000256" key="5">
    <source>
        <dbReference type="ARBA" id="ARBA00043263"/>
    </source>
</evidence>
<keyword evidence="7" id="KW-0472">Membrane</keyword>
<keyword evidence="12" id="KW-1185">Reference proteome</keyword>
<dbReference type="InterPro" id="IPR006143">
    <property type="entry name" value="RND_pump_MFP"/>
</dbReference>
<feature type="domain" description="CzcB-like C-terminal circularly permuted SH3-like" evidence="10">
    <location>
        <begin position="330"/>
        <end position="386"/>
    </location>
</feature>
<dbReference type="Pfam" id="PF25919">
    <property type="entry name" value="BSH_CusB"/>
    <property type="match status" value="1"/>
</dbReference>
<comment type="similarity">
    <text evidence="1">Belongs to the membrane fusion protein (MFP) (TC 8.A.1) family.</text>
</comment>
<keyword evidence="5" id="KW-0105">Cadmium resistance</keyword>
<dbReference type="FunFam" id="2.40.420.20:FF:000006">
    <property type="entry name" value="RND family efflux transporter MFP subunit"/>
    <property type="match status" value="1"/>
</dbReference>
<evidence type="ECO:0000259" key="10">
    <source>
        <dbReference type="Pfam" id="PF25975"/>
    </source>
</evidence>
<keyword evidence="7" id="KW-1133">Transmembrane helix</keyword>
<dbReference type="GO" id="GO:0015679">
    <property type="term" value="P:plasma membrane copper ion transport"/>
    <property type="evidence" value="ECO:0007669"/>
    <property type="project" value="TreeGrafter"/>
</dbReference>
<evidence type="ECO:0000256" key="2">
    <source>
        <dbReference type="ARBA" id="ARBA00022448"/>
    </source>
</evidence>
<protein>
    <submittedName>
        <fullName evidence="11">Efflux RND transporter periplasmic adaptor subunit</fullName>
    </submittedName>
</protein>
<feature type="transmembrane region" description="Helical" evidence="7">
    <location>
        <begin position="12"/>
        <end position="38"/>
    </location>
</feature>
<evidence type="ECO:0000256" key="6">
    <source>
        <dbReference type="ARBA" id="ARBA00058766"/>
    </source>
</evidence>
<dbReference type="InterPro" id="IPR058649">
    <property type="entry name" value="CzcB_C"/>
</dbReference>
<proteinExistence type="inferred from homology"/>
<dbReference type="GO" id="GO:0046686">
    <property type="term" value="P:response to cadmium ion"/>
    <property type="evidence" value="ECO:0007669"/>
    <property type="project" value="UniProtKB-KW"/>
</dbReference>
<feature type="domain" description="CusB-like beta-barrel" evidence="9">
    <location>
        <begin position="250"/>
        <end position="321"/>
    </location>
</feature>
<organism evidence="11 12">
    <name type="scientific">Diaphorobacter ruginosibacter</name>
    <dbReference type="NCBI Taxonomy" id="1715720"/>
    <lineage>
        <taxon>Bacteria</taxon>
        <taxon>Pseudomonadati</taxon>
        <taxon>Pseudomonadota</taxon>
        <taxon>Betaproteobacteria</taxon>
        <taxon>Burkholderiales</taxon>
        <taxon>Comamonadaceae</taxon>
        <taxon>Diaphorobacter</taxon>
    </lineage>
</organism>
<dbReference type="GO" id="GO:0016020">
    <property type="term" value="C:membrane"/>
    <property type="evidence" value="ECO:0007669"/>
    <property type="project" value="InterPro"/>
</dbReference>
<dbReference type="Pfam" id="PF25975">
    <property type="entry name" value="CzcB_C"/>
    <property type="match status" value="1"/>
</dbReference>
<dbReference type="InterPro" id="IPR058790">
    <property type="entry name" value="BSH_CusB"/>
</dbReference>
<evidence type="ECO:0000313" key="11">
    <source>
        <dbReference type="EMBL" id="QNN56858.1"/>
    </source>
</evidence>
<dbReference type="Pfam" id="PF25954">
    <property type="entry name" value="Beta-barrel_RND_2"/>
    <property type="match status" value="1"/>
</dbReference>
<dbReference type="GO" id="GO:0022857">
    <property type="term" value="F:transmembrane transporter activity"/>
    <property type="evidence" value="ECO:0007669"/>
    <property type="project" value="InterPro"/>
</dbReference>
<dbReference type="PANTHER" id="PTHR30097:SF4">
    <property type="entry name" value="SLR6042 PROTEIN"/>
    <property type="match status" value="1"/>
</dbReference>
<evidence type="ECO:0000256" key="7">
    <source>
        <dbReference type="SAM" id="Phobius"/>
    </source>
</evidence>
<dbReference type="Proteomes" id="UP000515811">
    <property type="component" value="Chromosome"/>
</dbReference>
<name>A0A7G9RMN3_9BURK</name>